<proteinExistence type="predicted"/>
<protein>
    <submittedName>
        <fullName evidence="2">Uncharacterized protein</fullName>
    </submittedName>
</protein>
<accession>A0ABP0V965</accession>
<keyword evidence="1" id="KW-0175">Coiled coil</keyword>
<gene>
    <name evidence="2" type="ORF">CSSPJE1EN1_LOCUS26312</name>
</gene>
<organism evidence="2 3">
    <name type="scientific">Sphagnum jensenii</name>
    <dbReference type="NCBI Taxonomy" id="128206"/>
    <lineage>
        <taxon>Eukaryota</taxon>
        <taxon>Viridiplantae</taxon>
        <taxon>Streptophyta</taxon>
        <taxon>Embryophyta</taxon>
        <taxon>Bryophyta</taxon>
        <taxon>Sphagnophytina</taxon>
        <taxon>Sphagnopsida</taxon>
        <taxon>Sphagnales</taxon>
        <taxon>Sphagnaceae</taxon>
        <taxon>Sphagnum</taxon>
    </lineage>
</organism>
<evidence type="ECO:0000313" key="3">
    <source>
        <dbReference type="Proteomes" id="UP001497444"/>
    </source>
</evidence>
<dbReference type="Proteomes" id="UP001497444">
    <property type="component" value="Unassembled WGS sequence"/>
</dbReference>
<feature type="coiled-coil region" evidence="1">
    <location>
        <begin position="82"/>
        <end position="135"/>
    </location>
</feature>
<name>A0ABP0V965_9BRYO</name>
<sequence>MTAMIVGSKFDENRVEKSKKHNKTFSLSPDDVAFLESVDRKSAFLGMLLEGYRKGQFIQAETAELLRKYKALFGADPEDVIKKILLRRVERIENNMKALKDSAPAEVKNRVGGAFLKLNRAYDALVAENEGLKNKLAVTFGLMFKKTGCNHQSIRGWIRANKERLDEYHQSIGISDPAIHNRQVGVIKRVKWQKEDAEKAKKQKNKAQKMGKRVDRTFKVIVLFLLVSVLLMEG</sequence>
<evidence type="ECO:0000256" key="1">
    <source>
        <dbReference type="SAM" id="Coils"/>
    </source>
</evidence>
<reference evidence="2" key="1">
    <citation type="submission" date="2024-02" db="EMBL/GenBank/DDBJ databases">
        <authorList>
            <consortium name="ELIXIR-Norway"/>
            <consortium name="Elixir Norway"/>
        </authorList>
    </citation>
    <scope>NUCLEOTIDE SEQUENCE</scope>
</reference>
<dbReference type="EMBL" id="CAXAQS010000278">
    <property type="protein sequence ID" value="CAK9250934.1"/>
    <property type="molecule type" value="Genomic_DNA"/>
</dbReference>
<evidence type="ECO:0000313" key="2">
    <source>
        <dbReference type="EMBL" id="CAK9250934.1"/>
    </source>
</evidence>
<keyword evidence="3" id="KW-1185">Reference proteome</keyword>
<comment type="caution">
    <text evidence="2">The sequence shown here is derived from an EMBL/GenBank/DDBJ whole genome shotgun (WGS) entry which is preliminary data.</text>
</comment>